<sequence length="98" mass="10885">MAERMIVLKNIGRVPFQAVLYHDVVCAARQKCTCLTVFPQGAVKPAPVRMEASFRLNVKQESVPLPAAVLNIPQVKNGLSRRPPFLSMKEVQAKVEEV</sequence>
<organism evidence="1">
    <name type="scientific">viral metagenome</name>
    <dbReference type="NCBI Taxonomy" id="1070528"/>
    <lineage>
        <taxon>unclassified sequences</taxon>
        <taxon>metagenomes</taxon>
        <taxon>organismal metagenomes</taxon>
    </lineage>
</organism>
<evidence type="ECO:0000313" key="1">
    <source>
        <dbReference type="EMBL" id="QJA43886.1"/>
    </source>
</evidence>
<dbReference type="EMBL" id="MT144588">
    <property type="protein sequence ID" value="QJH93454.1"/>
    <property type="molecule type" value="Genomic_DNA"/>
</dbReference>
<accession>A0A6H1Z7P3</accession>
<gene>
    <name evidence="1" type="ORF">TM448A00064_0065</name>
    <name evidence="2" type="ORF">TM448B00061_0074</name>
</gene>
<dbReference type="EMBL" id="MT143971">
    <property type="protein sequence ID" value="QJA43886.1"/>
    <property type="molecule type" value="Genomic_DNA"/>
</dbReference>
<proteinExistence type="predicted"/>
<reference evidence="1" key="1">
    <citation type="submission" date="2020-03" db="EMBL/GenBank/DDBJ databases">
        <title>The deep terrestrial virosphere.</title>
        <authorList>
            <person name="Holmfeldt K."/>
            <person name="Nilsson E."/>
            <person name="Simone D."/>
            <person name="Lopez-Fernandez M."/>
            <person name="Wu X."/>
            <person name="de Brujin I."/>
            <person name="Lundin D."/>
            <person name="Andersson A."/>
            <person name="Bertilsson S."/>
            <person name="Dopson M."/>
        </authorList>
    </citation>
    <scope>NUCLEOTIDE SEQUENCE</scope>
    <source>
        <strain evidence="1">TM448A00064</strain>
        <strain evidence="2">TM448B00061</strain>
    </source>
</reference>
<dbReference type="AlphaFoldDB" id="A0A6H1Z7P3"/>
<evidence type="ECO:0000313" key="2">
    <source>
        <dbReference type="EMBL" id="QJH93454.1"/>
    </source>
</evidence>
<name>A0A6H1Z7P3_9ZZZZ</name>
<protein>
    <submittedName>
        <fullName evidence="1">Uncharacterized protein</fullName>
    </submittedName>
</protein>